<evidence type="ECO:0000313" key="3">
    <source>
        <dbReference type="EMBL" id="PRY57400.1"/>
    </source>
</evidence>
<organism evidence="3 4">
    <name type="scientific">Glycomyces artemisiae</name>
    <dbReference type="NCBI Taxonomy" id="1076443"/>
    <lineage>
        <taxon>Bacteria</taxon>
        <taxon>Bacillati</taxon>
        <taxon>Actinomycetota</taxon>
        <taxon>Actinomycetes</taxon>
        <taxon>Glycomycetales</taxon>
        <taxon>Glycomycetaceae</taxon>
        <taxon>Glycomyces</taxon>
    </lineage>
</organism>
<dbReference type="Pfam" id="PF00775">
    <property type="entry name" value="Dioxygenase_C"/>
    <property type="match status" value="1"/>
</dbReference>
<accession>A0A2T0UHI1</accession>
<name>A0A2T0UHI1_9ACTN</name>
<keyword evidence="3" id="KW-0560">Oxidoreductase</keyword>
<dbReference type="InterPro" id="IPR006311">
    <property type="entry name" value="TAT_signal"/>
</dbReference>
<keyword evidence="4" id="KW-1185">Reference proteome</keyword>
<evidence type="ECO:0000256" key="1">
    <source>
        <dbReference type="SAM" id="MobiDB-lite"/>
    </source>
</evidence>
<dbReference type="RefSeq" id="WP_106365388.1">
    <property type="nucleotide sequence ID" value="NZ_PVTJ01000007.1"/>
</dbReference>
<dbReference type="Proteomes" id="UP000238176">
    <property type="component" value="Unassembled WGS sequence"/>
</dbReference>
<comment type="caution">
    <text evidence="3">The sequence shown here is derived from an EMBL/GenBank/DDBJ whole genome shotgun (WGS) entry which is preliminary data.</text>
</comment>
<feature type="region of interest" description="Disordered" evidence="1">
    <location>
        <begin position="79"/>
        <end position="98"/>
    </location>
</feature>
<sequence>MKTKQQTPSYEGRPYAKPEEELVDQGLQFDIGTLLSRRGVLFAGAGAAALGLAACSDGGDSSGSGTTTAASAEDLTEIPEETAGPYPGDGSNGPDILEQSGVVRSDIRSSFGDSTTAAEGVGLDIELTLYDMANDNARFEGAAVYLWHCNRDGEYSMYSEAIANENYLRGVQVADADGVVKFTSIFPACYDGRWPHIHFEVYPDVDSITDAANAIATSQIALPQDTCDTVYAEEGYEQSVENLSKVSLETDNVFSDDSGASQLPSVSGDVDGGFVFTLPVGIDTSTEAGGGGAAPSGGGGGEGGPGGTPPGSEESTSDS</sequence>
<dbReference type="Gene3D" id="2.60.130.10">
    <property type="entry name" value="Aromatic compound dioxygenase"/>
    <property type="match status" value="1"/>
</dbReference>
<protein>
    <submittedName>
        <fullName evidence="3">Protocatechuate 3,4-dioxygenase beta subunit</fullName>
    </submittedName>
</protein>
<dbReference type="InterPro" id="IPR015889">
    <property type="entry name" value="Intradiol_dOase_core"/>
</dbReference>
<feature type="compositionally biased region" description="Low complexity" evidence="1">
    <location>
        <begin position="310"/>
        <end position="319"/>
    </location>
</feature>
<feature type="domain" description="Intradiol ring-cleavage dioxygenases" evidence="2">
    <location>
        <begin position="139"/>
        <end position="192"/>
    </location>
</feature>
<reference evidence="3 4" key="1">
    <citation type="submission" date="2018-03" db="EMBL/GenBank/DDBJ databases">
        <title>Genomic Encyclopedia of Type Strains, Phase III (KMG-III): the genomes of soil and plant-associated and newly described type strains.</title>
        <authorList>
            <person name="Whitman W."/>
        </authorList>
    </citation>
    <scope>NUCLEOTIDE SEQUENCE [LARGE SCALE GENOMIC DNA]</scope>
    <source>
        <strain evidence="3 4">CGMCC 4.7067</strain>
    </source>
</reference>
<proteinExistence type="predicted"/>
<keyword evidence="3" id="KW-0223">Dioxygenase</keyword>
<dbReference type="CDD" id="cd03457">
    <property type="entry name" value="intradiol_dioxygenase_like"/>
    <property type="match status" value="1"/>
</dbReference>
<feature type="compositionally biased region" description="Gly residues" evidence="1">
    <location>
        <begin position="288"/>
        <end position="306"/>
    </location>
</feature>
<gene>
    <name evidence="3" type="ORF">B0I28_107248</name>
</gene>
<dbReference type="InterPro" id="IPR000627">
    <property type="entry name" value="Intradiol_dOase_C"/>
</dbReference>
<dbReference type="AlphaFoldDB" id="A0A2T0UHI1"/>
<dbReference type="PANTHER" id="PTHR34315">
    <property type="match status" value="1"/>
</dbReference>
<dbReference type="EMBL" id="PVTJ01000007">
    <property type="protein sequence ID" value="PRY57400.1"/>
    <property type="molecule type" value="Genomic_DNA"/>
</dbReference>
<dbReference type="PANTHER" id="PTHR34315:SF1">
    <property type="entry name" value="INTRADIOL RING-CLEAVAGE DIOXYGENASES DOMAIN-CONTAINING PROTEIN-RELATED"/>
    <property type="match status" value="1"/>
</dbReference>
<dbReference type="GO" id="GO:0016702">
    <property type="term" value="F:oxidoreductase activity, acting on single donors with incorporation of molecular oxygen, incorporation of two atoms of oxygen"/>
    <property type="evidence" value="ECO:0007669"/>
    <property type="project" value="InterPro"/>
</dbReference>
<feature type="region of interest" description="Disordered" evidence="1">
    <location>
        <begin position="284"/>
        <end position="319"/>
    </location>
</feature>
<evidence type="ECO:0000313" key="4">
    <source>
        <dbReference type="Proteomes" id="UP000238176"/>
    </source>
</evidence>
<dbReference type="SUPFAM" id="SSF49482">
    <property type="entry name" value="Aromatic compound dioxygenase"/>
    <property type="match status" value="1"/>
</dbReference>
<dbReference type="PROSITE" id="PS51318">
    <property type="entry name" value="TAT"/>
    <property type="match status" value="1"/>
</dbReference>
<evidence type="ECO:0000259" key="2">
    <source>
        <dbReference type="Pfam" id="PF00775"/>
    </source>
</evidence>
<dbReference type="GO" id="GO:0008199">
    <property type="term" value="F:ferric iron binding"/>
    <property type="evidence" value="ECO:0007669"/>
    <property type="project" value="InterPro"/>
</dbReference>